<feature type="transmembrane region" description="Helical" evidence="1">
    <location>
        <begin position="434"/>
        <end position="455"/>
    </location>
</feature>
<dbReference type="Gene3D" id="3.30.70.1430">
    <property type="entry name" value="Multidrug efflux transporter AcrB pore domain"/>
    <property type="match status" value="2"/>
</dbReference>
<keyword evidence="3" id="KW-1185">Reference proteome</keyword>
<organism evidence="2 3">
    <name type="scientific">Crenothrix polyspora</name>
    <dbReference type="NCBI Taxonomy" id="360316"/>
    <lineage>
        <taxon>Bacteria</taxon>
        <taxon>Pseudomonadati</taxon>
        <taxon>Pseudomonadota</taxon>
        <taxon>Gammaproteobacteria</taxon>
        <taxon>Methylococcales</taxon>
        <taxon>Crenotrichaceae</taxon>
        <taxon>Crenothrix</taxon>
    </lineage>
</organism>
<dbReference type="RefSeq" id="WP_087141983.1">
    <property type="nucleotide sequence ID" value="NZ_FUKI01000002.1"/>
</dbReference>
<dbReference type="SUPFAM" id="SSF82866">
    <property type="entry name" value="Multidrug efflux transporter AcrB transmembrane domain"/>
    <property type="match status" value="2"/>
</dbReference>
<dbReference type="InterPro" id="IPR027463">
    <property type="entry name" value="AcrB_DN_DC_subdom"/>
</dbReference>
<feature type="transmembrane region" description="Helical" evidence="1">
    <location>
        <begin position="932"/>
        <end position="959"/>
    </location>
</feature>
<feature type="transmembrane region" description="Helical" evidence="1">
    <location>
        <begin position="903"/>
        <end position="925"/>
    </location>
</feature>
<dbReference type="Pfam" id="PF00873">
    <property type="entry name" value="ACR_tran"/>
    <property type="match status" value="1"/>
</dbReference>
<feature type="transmembrane region" description="Helical" evidence="1">
    <location>
        <begin position="20"/>
        <end position="40"/>
    </location>
</feature>
<dbReference type="SUPFAM" id="SSF82693">
    <property type="entry name" value="Multidrug efflux transporter AcrB pore domain, PN1, PN2, PC1 and PC2 subdomains"/>
    <property type="match status" value="2"/>
</dbReference>
<gene>
    <name evidence="2" type="ORF">CRENPOLYSF1_100012</name>
</gene>
<feature type="transmembrane region" description="Helical" evidence="1">
    <location>
        <begin position="979"/>
        <end position="998"/>
    </location>
</feature>
<evidence type="ECO:0000256" key="1">
    <source>
        <dbReference type="SAM" id="Phobius"/>
    </source>
</evidence>
<sequence>MHNTDSTETGAISWMARHGVAANVLMLICLLGGLLSMLHIKQEVFPDFQLDTISISVLYPGASPEEIESGILLAIEDAISGLEGIDEVRSTAKEGLGTILVDVMSNADIQKLAEDMRQEVSRISSLPEDAEEPKIKVMTRKRQVLSLVLYGNAKELLLHTLAEQFRDQLLQDPGITQVELEGIRPLEISIEVSQDNLRRYRLSLADIALRIQNASIDLPAGSIKTDSGEILIRMKERKDVGAEFARIPLVSSASGSEVLLGDIATINDGYKDTDHSASYNGQPAVMVQVYSVGEQTPIQVSAAVKKQLAPFKQTLPGGINAAIRIDESDTYTQRIDLLVNDGIQGLVLVFIALAIFLELRLAFWAMMGVPIAFLGAFLLLPFFNVSLNMVSLFAFLIASGIAVDDAIVIGESVYHYRQLGYSGMEAAVKAARKMAVPVTFGILINSVALVPLLFMPGEIGKIYYMLPVVVISVFAMSLVECLFILPNHLGHLKTKSEAQQGGLYKLQQRFSSAFLSWVHRRYGGLLDWLLPCRYLVIVACLALLAVTLAYVASGRMGFSLFPKTESDYARVSLTMPYGTPQEKTQVITQKIVADAWTAAKHFKGGEGLIKGVFAEIGKTDSNKAEVRVYLAPPEVRARIASTEQFNEQWRKRVGEIVSLKSIRFESDAGGPGGGSAITIELNHIDMQMLEQASKELASVLKSYTLVKDVDDGFSPGKEQFDFTLLPEGKSLGLTAKNVARQVRNAFFGAEVLRQQRGRNEIKVMVRLPEQERVSEANIDDLMIWTNSGQPAVASANTPTKEVPLRTLVSTQRGHAYTEINRHNGRRNVEVTANVSPKYKTNEVLTDLKINGLPALMAKYPGLQYSFEGQQAQTEESLGSLKISFLLSILAVYVLLAIPFQSYLLPLIVIASIPFGIIGAIFGHIVMDYSLSIVSLLGIIALSGVAVNDALVLVDHAVYLKSTTVGTPAEIIKAAATQRFRPILLTTLTSFFGLMPIILETSRQARVLIPMAISMGFGIVFSTLITLVLIPCLYMVIIDVRRWLGVKQVDEPL</sequence>
<dbReference type="AlphaFoldDB" id="A0A1R4GYQ4"/>
<dbReference type="Gene3D" id="3.30.70.1440">
    <property type="entry name" value="Multidrug efflux transporter AcrB pore domain"/>
    <property type="match status" value="1"/>
</dbReference>
<feature type="transmembrane region" description="Helical" evidence="1">
    <location>
        <begin position="390"/>
        <end position="414"/>
    </location>
</feature>
<feature type="transmembrane region" description="Helical" evidence="1">
    <location>
        <begin position="879"/>
        <end position="897"/>
    </location>
</feature>
<reference evidence="3" key="1">
    <citation type="submission" date="2017-02" db="EMBL/GenBank/DDBJ databases">
        <authorList>
            <person name="Daims H."/>
        </authorList>
    </citation>
    <scope>NUCLEOTIDE SEQUENCE [LARGE SCALE GENOMIC DNA]</scope>
</reference>
<dbReference type="Gene3D" id="3.30.70.1320">
    <property type="entry name" value="Multidrug efflux transporter AcrB pore domain like"/>
    <property type="match status" value="1"/>
</dbReference>
<dbReference type="Gene3D" id="3.30.2090.10">
    <property type="entry name" value="Multidrug efflux transporter AcrB TolC docking domain, DN and DC subdomains"/>
    <property type="match status" value="2"/>
</dbReference>
<dbReference type="Gene3D" id="1.20.1640.10">
    <property type="entry name" value="Multidrug efflux transporter AcrB transmembrane domain"/>
    <property type="match status" value="2"/>
</dbReference>
<dbReference type="OrthoDB" id="5287122at2"/>
<keyword evidence="1" id="KW-0472">Membrane</keyword>
<accession>A0A1R4GYQ4</accession>
<name>A0A1R4GYQ4_9GAMM</name>
<dbReference type="GO" id="GO:0005886">
    <property type="term" value="C:plasma membrane"/>
    <property type="evidence" value="ECO:0007669"/>
    <property type="project" value="TreeGrafter"/>
</dbReference>
<keyword evidence="1" id="KW-0812">Transmembrane</keyword>
<dbReference type="PANTHER" id="PTHR32063">
    <property type="match status" value="1"/>
</dbReference>
<feature type="transmembrane region" description="Helical" evidence="1">
    <location>
        <begin position="363"/>
        <end position="383"/>
    </location>
</feature>
<proteinExistence type="predicted"/>
<dbReference type="InterPro" id="IPR001036">
    <property type="entry name" value="Acrflvin-R"/>
</dbReference>
<evidence type="ECO:0000313" key="3">
    <source>
        <dbReference type="Proteomes" id="UP000195667"/>
    </source>
</evidence>
<feature type="transmembrane region" description="Helical" evidence="1">
    <location>
        <begin position="1010"/>
        <end position="1036"/>
    </location>
</feature>
<dbReference type="EMBL" id="FUKI01000002">
    <property type="protein sequence ID" value="SJM89098.1"/>
    <property type="molecule type" value="Genomic_DNA"/>
</dbReference>
<evidence type="ECO:0000313" key="2">
    <source>
        <dbReference type="EMBL" id="SJM89098.1"/>
    </source>
</evidence>
<feature type="transmembrane region" description="Helical" evidence="1">
    <location>
        <begin position="337"/>
        <end position="357"/>
    </location>
</feature>
<dbReference type="PRINTS" id="PR00702">
    <property type="entry name" value="ACRIFLAVINRP"/>
</dbReference>
<dbReference type="SUPFAM" id="SSF82714">
    <property type="entry name" value="Multidrug efflux transporter AcrB TolC docking domain, DN and DC subdomains"/>
    <property type="match status" value="2"/>
</dbReference>
<feature type="transmembrane region" description="Helical" evidence="1">
    <location>
        <begin position="462"/>
        <end position="485"/>
    </location>
</feature>
<protein>
    <submittedName>
        <fullName evidence="2">Acriflavin resistance protein</fullName>
    </submittedName>
</protein>
<dbReference type="GO" id="GO:0042910">
    <property type="term" value="F:xenobiotic transmembrane transporter activity"/>
    <property type="evidence" value="ECO:0007669"/>
    <property type="project" value="TreeGrafter"/>
</dbReference>
<feature type="transmembrane region" description="Helical" evidence="1">
    <location>
        <begin position="534"/>
        <end position="553"/>
    </location>
</feature>
<keyword evidence="1" id="KW-1133">Transmembrane helix</keyword>
<dbReference type="Proteomes" id="UP000195667">
    <property type="component" value="Unassembled WGS sequence"/>
</dbReference>
<dbReference type="PANTHER" id="PTHR32063:SF33">
    <property type="entry name" value="RND SUPERFAMILY EFFLUX PUMP PERMEASE COMPONENT"/>
    <property type="match status" value="1"/>
</dbReference>